<evidence type="ECO:0000313" key="2">
    <source>
        <dbReference type="Proteomes" id="UP000541558"/>
    </source>
</evidence>
<proteinExistence type="predicted"/>
<accession>A0A8H5CD56</accession>
<comment type="caution">
    <text evidence="1">The sequence shown here is derived from an EMBL/GenBank/DDBJ whole genome shotgun (WGS) entry which is preliminary data.</text>
</comment>
<evidence type="ECO:0000313" key="1">
    <source>
        <dbReference type="EMBL" id="KAF5339546.1"/>
    </source>
</evidence>
<dbReference type="PANTHER" id="PTHR38847:SF1">
    <property type="entry name" value="PSEUDOURIDINE SYNTHASE RSUA_RLUA-LIKE DOMAIN-CONTAINING PROTEIN"/>
    <property type="match status" value="1"/>
</dbReference>
<dbReference type="InterPro" id="IPR025649">
    <property type="entry name" value="DUF4360"/>
</dbReference>
<keyword evidence="2" id="KW-1185">Reference proteome</keyword>
<dbReference type="PANTHER" id="PTHR38847">
    <property type="match status" value="1"/>
</dbReference>
<evidence type="ECO:0008006" key="3">
    <source>
        <dbReference type="Google" id="ProtNLM"/>
    </source>
</evidence>
<name>A0A8H5CD56_9AGAR</name>
<gene>
    <name evidence="1" type="ORF">D9611_011426</name>
</gene>
<protein>
    <recommendedName>
        <fullName evidence="3">Secreted protein</fullName>
    </recommendedName>
</protein>
<dbReference type="EMBL" id="JAACJK010000007">
    <property type="protein sequence ID" value="KAF5339546.1"/>
    <property type="molecule type" value="Genomic_DNA"/>
</dbReference>
<organism evidence="1 2">
    <name type="scientific">Ephemerocybe angulata</name>
    <dbReference type="NCBI Taxonomy" id="980116"/>
    <lineage>
        <taxon>Eukaryota</taxon>
        <taxon>Fungi</taxon>
        <taxon>Dikarya</taxon>
        <taxon>Basidiomycota</taxon>
        <taxon>Agaricomycotina</taxon>
        <taxon>Agaricomycetes</taxon>
        <taxon>Agaricomycetidae</taxon>
        <taxon>Agaricales</taxon>
        <taxon>Agaricineae</taxon>
        <taxon>Psathyrellaceae</taxon>
        <taxon>Ephemerocybe</taxon>
    </lineage>
</organism>
<dbReference type="Pfam" id="PF14273">
    <property type="entry name" value="DUF4360"/>
    <property type="match status" value="1"/>
</dbReference>
<dbReference type="OrthoDB" id="152248at2759"/>
<sequence>MVSVKQAGSLSNAKRPLGCINTTIVFGFKTSIHSTDLSELVFTFGRMLASLACFVALASAVAAAPAASLAVPAGFTVTGITFTGTGCPSGSTIVVSTADKSAHTATYSQFYAEGALGIPVSSGHLTCTVSLAATVPAGYQLGIQKIEHRGYVELTSGAKVSKSSVYTFTGSTTPATSSANYLGPASQDIVTSDSYTAATTIKSPCGSNTALNIVTDVDYDTTVAGASGYIAEDSLDIHFQFLSC</sequence>
<dbReference type="Proteomes" id="UP000541558">
    <property type="component" value="Unassembled WGS sequence"/>
</dbReference>
<dbReference type="AlphaFoldDB" id="A0A8H5CD56"/>
<reference evidence="1 2" key="1">
    <citation type="journal article" date="2020" name="ISME J.">
        <title>Uncovering the hidden diversity of litter-decomposition mechanisms in mushroom-forming fungi.</title>
        <authorList>
            <person name="Floudas D."/>
            <person name="Bentzer J."/>
            <person name="Ahren D."/>
            <person name="Johansson T."/>
            <person name="Persson P."/>
            <person name="Tunlid A."/>
        </authorList>
    </citation>
    <scope>NUCLEOTIDE SEQUENCE [LARGE SCALE GENOMIC DNA]</scope>
    <source>
        <strain evidence="1 2">CBS 175.51</strain>
    </source>
</reference>